<reference evidence="3" key="1">
    <citation type="submission" date="2018-02" db="EMBL/GenBank/DDBJ databases">
        <authorList>
            <person name="Hausmann B."/>
        </authorList>
    </citation>
    <scope>NUCLEOTIDE SEQUENCE [LARGE SCALE GENOMIC DNA]</scope>
    <source>
        <strain evidence="3">Peat soil MAG SbA5</strain>
    </source>
</reference>
<protein>
    <submittedName>
        <fullName evidence="2">Uncharacterized protein</fullName>
    </submittedName>
</protein>
<feature type="region of interest" description="Disordered" evidence="1">
    <location>
        <begin position="36"/>
        <end position="58"/>
    </location>
</feature>
<gene>
    <name evidence="2" type="ORF">SBA5_300019</name>
</gene>
<organism evidence="2 3">
    <name type="scientific">Candidatus Sulfuritelmatomonas gaucii</name>
    <dbReference type="NCBI Taxonomy" id="2043161"/>
    <lineage>
        <taxon>Bacteria</taxon>
        <taxon>Pseudomonadati</taxon>
        <taxon>Acidobacteriota</taxon>
        <taxon>Terriglobia</taxon>
        <taxon>Terriglobales</taxon>
        <taxon>Acidobacteriaceae</taxon>
        <taxon>Candidatus Sulfuritelmatomonas</taxon>
    </lineage>
</organism>
<sequence length="58" mass="6584">MKEGLQRPRDVLLSGPFKKFQNEISSTLRYGFFRSNAPEQNLGGADQRHTGCRSKLES</sequence>
<dbReference type="EMBL" id="OKRB01000087">
    <property type="protein sequence ID" value="SPE21375.1"/>
    <property type="molecule type" value="Genomic_DNA"/>
</dbReference>
<name>A0A2N9LED0_9BACT</name>
<feature type="compositionally biased region" description="Basic and acidic residues" evidence="1">
    <location>
        <begin position="46"/>
        <end position="58"/>
    </location>
</feature>
<evidence type="ECO:0000256" key="1">
    <source>
        <dbReference type="SAM" id="MobiDB-lite"/>
    </source>
</evidence>
<evidence type="ECO:0000313" key="3">
    <source>
        <dbReference type="Proteomes" id="UP000239735"/>
    </source>
</evidence>
<dbReference type="AlphaFoldDB" id="A0A2N9LED0"/>
<accession>A0A2N9LED0</accession>
<evidence type="ECO:0000313" key="2">
    <source>
        <dbReference type="EMBL" id="SPE21375.1"/>
    </source>
</evidence>
<dbReference type="Proteomes" id="UP000239735">
    <property type="component" value="Unassembled WGS sequence"/>
</dbReference>
<proteinExistence type="predicted"/>